<evidence type="ECO:0000256" key="4">
    <source>
        <dbReference type="ARBA" id="ARBA00022705"/>
    </source>
</evidence>
<gene>
    <name evidence="9" type="ORF">E3P86_04062</name>
</gene>
<dbReference type="AlphaFoldDB" id="A0A4T0IDE1"/>
<feature type="domain" description="GINS subunit" evidence="7">
    <location>
        <begin position="69"/>
        <end position="150"/>
    </location>
</feature>
<evidence type="ECO:0000256" key="6">
    <source>
        <dbReference type="RuleBase" id="RU368085"/>
    </source>
</evidence>
<dbReference type="InterPro" id="IPR036224">
    <property type="entry name" value="GINS_bundle-like_dom_sf"/>
</dbReference>
<dbReference type="PANTHER" id="PTHR12914:SF2">
    <property type="entry name" value="DNA REPLICATION COMPLEX GINS PROTEIN PSF1"/>
    <property type="match status" value="1"/>
</dbReference>
<evidence type="ECO:0000256" key="3">
    <source>
        <dbReference type="ARBA" id="ARBA00015143"/>
    </source>
</evidence>
<protein>
    <recommendedName>
        <fullName evidence="3 6">DNA replication complex GINS protein PSF1</fullName>
    </recommendedName>
</protein>
<keyword evidence="5 6" id="KW-0539">Nucleus</keyword>
<dbReference type="Pfam" id="PF05916">
    <property type="entry name" value="Sld5"/>
    <property type="match status" value="1"/>
</dbReference>
<keyword evidence="4 6" id="KW-0235">DNA replication</keyword>
<comment type="subcellular location">
    <subcellularLocation>
        <location evidence="1 6">Nucleus</location>
    </subcellularLocation>
</comment>
<dbReference type="Pfam" id="PF24997">
    <property type="entry name" value="PSF1_C"/>
    <property type="match status" value="1"/>
</dbReference>
<dbReference type="EMBL" id="SPOI01000436">
    <property type="protein sequence ID" value="TIB27628.1"/>
    <property type="molecule type" value="Genomic_DNA"/>
</dbReference>
<dbReference type="PANTHER" id="PTHR12914">
    <property type="entry name" value="PARTNER OF SLD5"/>
    <property type="match status" value="1"/>
</dbReference>
<reference evidence="9 10" key="1">
    <citation type="submission" date="2019-03" db="EMBL/GenBank/DDBJ databases">
        <title>Sequencing 23 genomes of Wallemia ichthyophaga.</title>
        <authorList>
            <person name="Gostincar C."/>
        </authorList>
    </citation>
    <scope>NUCLEOTIDE SEQUENCE [LARGE SCALE GENOMIC DNA]</scope>
    <source>
        <strain evidence="9 10">EXF-6200</strain>
    </source>
</reference>
<comment type="caution">
    <text evidence="9">The sequence shown here is derived from an EMBL/GenBank/DDBJ whole genome shotgun (WGS) entry which is preliminary data.</text>
</comment>
<sequence>MSSAPATHNYTDTAHRLIHQSKRSILTSSLYNYDDASIREITRECRYLNGQINSAIDALSNLTEHSLLDTDKPSLAQLTILTLSAQRNKRCLLAYHHHRLSKLSTLYWQSGAALAHLLNEHNGSGIRQLISPHELDYLRSYASLITEFKSPFLDVVDISSTSLEPPKDLHISVRVVRDAGLIETHGGPVHFKIGQRFMVARSDVERLLVQGYLEEVE</sequence>
<dbReference type="GO" id="GO:1902983">
    <property type="term" value="P:DNA strand elongation involved in mitotic DNA replication"/>
    <property type="evidence" value="ECO:0007669"/>
    <property type="project" value="TreeGrafter"/>
</dbReference>
<evidence type="ECO:0000313" key="9">
    <source>
        <dbReference type="EMBL" id="TIB27628.1"/>
    </source>
</evidence>
<evidence type="ECO:0000259" key="7">
    <source>
        <dbReference type="Pfam" id="PF05916"/>
    </source>
</evidence>
<organism evidence="9 10">
    <name type="scientific">Wallemia ichthyophaga</name>
    <dbReference type="NCBI Taxonomy" id="245174"/>
    <lineage>
        <taxon>Eukaryota</taxon>
        <taxon>Fungi</taxon>
        <taxon>Dikarya</taxon>
        <taxon>Basidiomycota</taxon>
        <taxon>Wallemiomycotina</taxon>
        <taxon>Wallemiomycetes</taxon>
        <taxon>Wallemiales</taxon>
        <taxon>Wallemiaceae</taxon>
        <taxon>Wallemia</taxon>
    </lineage>
</organism>
<dbReference type="InterPro" id="IPR056783">
    <property type="entry name" value="PSF1_C"/>
</dbReference>
<dbReference type="InterPro" id="IPR005339">
    <property type="entry name" value="GINS_Psf1"/>
</dbReference>
<comment type="function">
    <text evidence="6">Required for correct functioning of the GINS complex, a complex that plays an essential role in the initiation of DNA replication, and progression of DNA replication forks. GINS complex seems to bind preferentially to single-stranded DNA.</text>
</comment>
<evidence type="ECO:0000313" key="10">
    <source>
        <dbReference type="Proteomes" id="UP000310689"/>
    </source>
</evidence>
<evidence type="ECO:0000259" key="8">
    <source>
        <dbReference type="Pfam" id="PF24997"/>
    </source>
</evidence>
<name>A0A4T0IDE1_WALIC</name>
<dbReference type="Gene3D" id="1.20.58.1030">
    <property type="match status" value="1"/>
</dbReference>
<proteinExistence type="inferred from homology"/>
<dbReference type="Proteomes" id="UP000310689">
    <property type="component" value="Unassembled WGS sequence"/>
</dbReference>
<dbReference type="InterPro" id="IPR021151">
    <property type="entry name" value="GINS_A"/>
</dbReference>
<evidence type="ECO:0000256" key="1">
    <source>
        <dbReference type="ARBA" id="ARBA00004123"/>
    </source>
</evidence>
<dbReference type="SUPFAM" id="SSF158573">
    <property type="entry name" value="GINS helical bundle-like"/>
    <property type="match status" value="1"/>
</dbReference>
<accession>A0A4T0IDE1</accession>
<dbReference type="GO" id="GO:0000811">
    <property type="term" value="C:GINS complex"/>
    <property type="evidence" value="ECO:0007669"/>
    <property type="project" value="UniProtKB-UniRule"/>
</dbReference>
<evidence type="ECO:0000256" key="2">
    <source>
        <dbReference type="ARBA" id="ARBA00006677"/>
    </source>
</evidence>
<comment type="subunit">
    <text evidence="6">Component of the GINS complex.</text>
</comment>
<comment type="similarity">
    <text evidence="2 6">Belongs to the GINS1/PSF1 family.</text>
</comment>
<dbReference type="CDD" id="cd11710">
    <property type="entry name" value="GINS_A_psf1"/>
    <property type="match status" value="1"/>
</dbReference>
<feature type="domain" description="DNA replication complex GINS protein PSF1 C-terminal" evidence="8">
    <location>
        <begin position="167"/>
        <end position="216"/>
    </location>
</feature>
<evidence type="ECO:0000256" key="5">
    <source>
        <dbReference type="ARBA" id="ARBA00023242"/>
    </source>
</evidence>